<feature type="region of interest" description="Disordered" evidence="9">
    <location>
        <begin position="77"/>
        <end position="146"/>
    </location>
</feature>
<keyword evidence="5" id="KW-0472">Membrane</keyword>
<dbReference type="KEGG" id="hro:HELRODRAFT_164599"/>
<evidence type="ECO:0000256" key="9">
    <source>
        <dbReference type="SAM" id="MobiDB-lite"/>
    </source>
</evidence>
<dbReference type="CTD" id="20200623"/>
<dbReference type="InterPro" id="IPR028082">
    <property type="entry name" value="Peripla_BP_I"/>
</dbReference>
<dbReference type="Proteomes" id="UP000015101">
    <property type="component" value="Unassembled WGS sequence"/>
</dbReference>
<keyword evidence="6" id="KW-0675">Receptor</keyword>
<dbReference type="PANTHER" id="PTHR10519:SF74">
    <property type="entry name" value="GAMMA-AMINOBUTYRIC ACID TYPE B RECEPTOR SUBUNIT 2"/>
    <property type="match status" value="1"/>
</dbReference>
<dbReference type="eggNOG" id="KOG1055">
    <property type="taxonomic scope" value="Eukaryota"/>
</dbReference>
<keyword evidence="8" id="KW-0807">Transducer</keyword>
<dbReference type="GeneID" id="20200623"/>
<dbReference type="SUPFAM" id="SSF53822">
    <property type="entry name" value="Periplasmic binding protein-like I"/>
    <property type="match status" value="1"/>
</dbReference>
<dbReference type="EMBL" id="KB097571">
    <property type="protein sequence ID" value="ESN94712.1"/>
    <property type="molecule type" value="Genomic_DNA"/>
</dbReference>
<evidence type="ECO:0000256" key="1">
    <source>
        <dbReference type="ARBA" id="ARBA00004370"/>
    </source>
</evidence>
<keyword evidence="2" id="KW-0812">Transmembrane</keyword>
<evidence type="ECO:0000256" key="4">
    <source>
        <dbReference type="ARBA" id="ARBA00023040"/>
    </source>
</evidence>
<keyword evidence="7" id="KW-0325">Glycoprotein</keyword>
<dbReference type="InParanoid" id="T1EVM3"/>
<feature type="domain" description="Receptor ligand binding region" evidence="10">
    <location>
        <begin position="2"/>
        <end position="95"/>
    </location>
</feature>
<comment type="subcellular location">
    <subcellularLocation>
        <location evidence="1">Membrane</location>
    </subcellularLocation>
</comment>
<feature type="compositionally biased region" description="Basic and acidic residues" evidence="9">
    <location>
        <begin position="102"/>
        <end position="121"/>
    </location>
</feature>
<dbReference type="EMBL" id="AMQM01001725">
    <property type="status" value="NOT_ANNOTATED_CDS"/>
    <property type="molecule type" value="Genomic_DNA"/>
</dbReference>
<proteinExistence type="predicted"/>
<evidence type="ECO:0000313" key="13">
    <source>
        <dbReference type="Proteomes" id="UP000015101"/>
    </source>
</evidence>
<evidence type="ECO:0000313" key="12">
    <source>
        <dbReference type="EnsemblMetazoa" id="HelroP164599"/>
    </source>
</evidence>
<dbReference type="AlphaFoldDB" id="T1EVM3"/>
<dbReference type="RefSeq" id="XP_009027745.1">
    <property type="nucleotide sequence ID" value="XM_009029497.1"/>
</dbReference>
<dbReference type="Gene3D" id="3.40.50.2300">
    <property type="match status" value="2"/>
</dbReference>
<dbReference type="STRING" id="6412.T1EVM3"/>
<protein>
    <recommendedName>
        <fullName evidence="10">Receptor ligand binding region domain-containing protein</fullName>
    </recommendedName>
</protein>
<organism evidence="12 13">
    <name type="scientific">Helobdella robusta</name>
    <name type="common">Californian leech</name>
    <dbReference type="NCBI Taxonomy" id="6412"/>
    <lineage>
        <taxon>Eukaryota</taxon>
        <taxon>Metazoa</taxon>
        <taxon>Spiralia</taxon>
        <taxon>Lophotrochozoa</taxon>
        <taxon>Annelida</taxon>
        <taxon>Clitellata</taxon>
        <taxon>Hirudinea</taxon>
        <taxon>Rhynchobdellida</taxon>
        <taxon>Glossiphoniidae</taxon>
        <taxon>Helobdella</taxon>
    </lineage>
</organism>
<dbReference type="EnsemblMetazoa" id="HelroT164599">
    <property type="protein sequence ID" value="HelroP164599"/>
    <property type="gene ID" value="HelroG164599"/>
</dbReference>
<dbReference type="InterPro" id="IPR001828">
    <property type="entry name" value="ANF_lig-bd_rcpt"/>
</dbReference>
<reference evidence="12" key="3">
    <citation type="submission" date="2015-06" db="UniProtKB">
        <authorList>
            <consortium name="EnsemblMetazoa"/>
        </authorList>
    </citation>
    <scope>IDENTIFICATION</scope>
</reference>
<gene>
    <name evidence="12" type="primary">20200623</name>
    <name evidence="11" type="ORF">HELRODRAFT_164599</name>
</gene>
<evidence type="ECO:0000256" key="7">
    <source>
        <dbReference type="ARBA" id="ARBA00023180"/>
    </source>
</evidence>
<evidence type="ECO:0000256" key="5">
    <source>
        <dbReference type="ARBA" id="ARBA00023136"/>
    </source>
</evidence>
<evidence type="ECO:0000256" key="2">
    <source>
        <dbReference type="ARBA" id="ARBA00022692"/>
    </source>
</evidence>
<reference evidence="11 13" key="2">
    <citation type="journal article" date="2013" name="Nature">
        <title>Insights into bilaterian evolution from three spiralian genomes.</title>
        <authorList>
            <person name="Simakov O."/>
            <person name="Marletaz F."/>
            <person name="Cho S.J."/>
            <person name="Edsinger-Gonzales E."/>
            <person name="Havlak P."/>
            <person name="Hellsten U."/>
            <person name="Kuo D.H."/>
            <person name="Larsson T."/>
            <person name="Lv J."/>
            <person name="Arendt D."/>
            <person name="Savage R."/>
            <person name="Osoegawa K."/>
            <person name="de Jong P."/>
            <person name="Grimwood J."/>
            <person name="Chapman J.A."/>
            <person name="Shapiro H."/>
            <person name="Aerts A."/>
            <person name="Otillar R.P."/>
            <person name="Terry A.Y."/>
            <person name="Boore J.L."/>
            <person name="Grigoriev I.V."/>
            <person name="Lindberg D.R."/>
            <person name="Seaver E.C."/>
            <person name="Weisblat D.A."/>
            <person name="Putnam N.H."/>
            <person name="Rokhsar D.S."/>
        </authorList>
    </citation>
    <scope>NUCLEOTIDE SEQUENCE</scope>
</reference>
<evidence type="ECO:0000256" key="6">
    <source>
        <dbReference type="ARBA" id="ARBA00023170"/>
    </source>
</evidence>
<reference evidence="13" key="1">
    <citation type="submission" date="2012-12" db="EMBL/GenBank/DDBJ databases">
        <authorList>
            <person name="Hellsten U."/>
            <person name="Grimwood J."/>
            <person name="Chapman J.A."/>
            <person name="Shapiro H."/>
            <person name="Aerts A."/>
            <person name="Otillar R.P."/>
            <person name="Terry A.Y."/>
            <person name="Boore J.L."/>
            <person name="Simakov O."/>
            <person name="Marletaz F."/>
            <person name="Cho S.-J."/>
            <person name="Edsinger-Gonzales E."/>
            <person name="Havlak P."/>
            <person name="Kuo D.-H."/>
            <person name="Larsson T."/>
            <person name="Lv J."/>
            <person name="Arendt D."/>
            <person name="Savage R."/>
            <person name="Osoegawa K."/>
            <person name="de Jong P."/>
            <person name="Lindberg D.R."/>
            <person name="Seaver E.C."/>
            <person name="Weisblat D.A."/>
            <person name="Putnam N.H."/>
            <person name="Grigoriev I.V."/>
            <person name="Rokhsar D.S."/>
        </authorList>
    </citation>
    <scope>NUCLEOTIDE SEQUENCE</scope>
</reference>
<dbReference type="PANTHER" id="PTHR10519">
    <property type="entry name" value="GABA-B RECEPTOR"/>
    <property type="match status" value="1"/>
</dbReference>
<evidence type="ECO:0000313" key="11">
    <source>
        <dbReference type="EMBL" id="ESN94712.1"/>
    </source>
</evidence>
<dbReference type="GO" id="GO:0016020">
    <property type="term" value="C:membrane"/>
    <property type="evidence" value="ECO:0007669"/>
    <property type="project" value="UniProtKB-SubCell"/>
</dbReference>
<evidence type="ECO:0000256" key="3">
    <source>
        <dbReference type="ARBA" id="ARBA00022989"/>
    </source>
</evidence>
<dbReference type="HOGENOM" id="CLU_1779475_0_0_1"/>
<keyword evidence="3" id="KW-1133">Transmembrane helix</keyword>
<dbReference type="OrthoDB" id="2150267at2759"/>
<keyword evidence="13" id="KW-1185">Reference proteome</keyword>
<evidence type="ECO:0000259" key="10">
    <source>
        <dbReference type="Pfam" id="PF01094"/>
    </source>
</evidence>
<dbReference type="Pfam" id="PF01094">
    <property type="entry name" value="ANF_receptor"/>
    <property type="match status" value="1"/>
</dbReference>
<keyword evidence="4" id="KW-0297">G-protein coupled receptor</keyword>
<name>T1EVM3_HELRO</name>
<dbReference type="GO" id="GO:0004965">
    <property type="term" value="F:G protein-coupled GABA receptor activity"/>
    <property type="evidence" value="ECO:0007669"/>
    <property type="project" value="InterPro"/>
</dbReference>
<evidence type="ECO:0000256" key="8">
    <source>
        <dbReference type="ARBA" id="ARBA00023224"/>
    </source>
</evidence>
<accession>T1EVM3</accession>
<sequence>MSYGDSNPRLSDRAKYPYFYRTVPSETDFNVARVKLLRQFNWNRVGTLFQDASSGIDKHSLIHSNLTEMLDRMDIERQTESFSTDPRTALENLKTTRQVNRQTERNDREENKMTDRGEQTKRNRQRNIHSDRQAKQAVDNSDNKQQ</sequence>
<dbReference type="InterPro" id="IPR002455">
    <property type="entry name" value="GPCR3_GABA-B"/>
</dbReference>